<dbReference type="EMBL" id="VFON01000001">
    <property type="protein sequence ID" value="TQL43378.1"/>
    <property type="molecule type" value="Genomic_DNA"/>
</dbReference>
<proteinExistence type="predicted"/>
<dbReference type="AlphaFoldDB" id="A0A542Y5L6"/>
<sequence>MTGALMLQKTLIRSDRVTWLAPKVFSVASWSTPRQGRFVFEHSWCRGSSLTLMMLRVGGVTSLNRFKWPRKSTERMISSL</sequence>
<name>A0A542Y5L6_9MICO</name>
<keyword evidence="2" id="KW-1185">Reference proteome</keyword>
<evidence type="ECO:0000313" key="1">
    <source>
        <dbReference type="EMBL" id="TQL43378.1"/>
    </source>
</evidence>
<evidence type="ECO:0000313" key="2">
    <source>
        <dbReference type="Proteomes" id="UP000319094"/>
    </source>
</evidence>
<comment type="caution">
    <text evidence="1">The sequence shown here is derived from an EMBL/GenBank/DDBJ whole genome shotgun (WGS) entry which is preliminary data.</text>
</comment>
<organism evidence="1 2">
    <name type="scientific">Leucobacter komagatae</name>
    <dbReference type="NCBI Taxonomy" id="55969"/>
    <lineage>
        <taxon>Bacteria</taxon>
        <taxon>Bacillati</taxon>
        <taxon>Actinomycetota</taxon>
        <taxon>Actinomycetes</taxon>
        <taxon>Micrococcales</taxon>
        <taxon>Microbacteriaceae</taxon>
        <taxon>Leucobacter</taxon>
    </lineage>
</organism>
<gene>
    <name evidence="1" type="ORF">FB468_1399</name>
</gene>
<accession>A0A542Y5L6</accession>
<reference evidence="1 2" key="1">
    <citation type="submission" date="2019-06" db="EMBL/GenBank/DDBJ databases">
        <title>Sequencing the genomes of 1000 actinobacteria strains.</title>
        <authorList>
            <person name="Klenk H.-P."/>
        </authorList>
    </citation>
    <scope>NUCLEOTIDE SEQUENCE [LARGE SCALE GENOMIC DNA]</scope>
    <source>
        <strain evidence="1 2">DSM 8803</strain>
    </source>
</reference>
<protein>
    <submittedName>
        <fullName evidence="1">Uncharacterized protein</fullName>
    </submittedName>
</protein>
<dbReference type="Proteomes" id="UP000319094">
    <property type="component" value="Unassembled WGS sequence"/>
</dbReference>